<dbReference type="AlphaFoldDB" id="X5LU83"/>
<gene>
    <name evidence="1" type="ORF">BM1374165_00053</name>
</gene>
<dbReference type="KEGG" id="bhn:PRJBM_00053"/>
<name>X5LU83_BARHN</name>
<protein>
    <submittedName>
        <fullName evidence="1">Uncharacterized protein</fullName>
    </submittedName>
</protein>
<evidence type="ECO:0000313" key="2">
    <source>
        <dbReference type="Proteomes" id="UP000019801"/>
    </source>
</evidence>
<organism evidence="1 2">
    <name type="scientific">Bartonella henselae</name>
    <name type="common">Rochalimaea henselae</name>
    <dbReference type="NCBI Taxonomy" id="38323"/>
    <lineage>
        <taxon>Bacteria</taxon>
        <taxon>Pseudomonadati</taxon>
        <taxon>Pseudomonadota</taxon>
        <taxon>Alphaproteobacteria</taxon>
        <taxon>Hyphomicrobiales</taxon>
        <taxon>Bartonellaceae</taxon>
        <taxon>Bartonella</taxon>
    </lineage>
</organism>
<proteinExistence type="predicted"/>
<dbReference type="EMBL" id="HG969191">
    <property type="protein sequence ID" value="CDO46082.1"/>
    <property type="molecule type" value="Genomic_DNA"/>
</dbReference>
<dbReference type="KEGG" id="bhs:BM1374165_00053"/>
<reference evidence="2" key="1">
    <citation type="submission" date="2013-11" db="EMBL/GenBank/DDBJ databases">
        <title>Genome sequencing of Bartonella spp. isolated from human blood.</title>
        <authorList>
            <person name="Raoult D."/>
        </authorList>
    </citation>
    <scope>NUCLEOTIDE SEQUENCE</scope>
    <source>
        <strain evidence="2">BM1374165</strain>
    </source>
</reference>
<dbReference type="STRING" id="38323.BM1374165_00053"/>
<dbReference type="PATRIC" id="fig|38323.3.peg.62"/>
<evidence type="ECO:0000313" key="1">
    <source>
        <dbReference type="EMBL" id="CDO46082.1"/>
    </source>
</evidence>
<dbReference type="Proteomes" id="UP000019801">
    <property type="component" value="Chromosome I"/>
</dbReference>
<sequence>MQWKLSLLFMNVSLLISLRKHTRVFSKADPSQIENRERSVTINEKYPEHWLE</sequence>
<accession>X5LU83</accession>